<evidence type="ECO:0000313" key="10">
    <source>
        <dbReference type="Proteomes" id="UP000198761"/>
    </source>
</evidence>
<dbReference type="GO" id="GO:0005886">
    <property type="term" value="C:plasma membrane"/>
    <property type="evidence" value="ECO:0007669"/>
    <property type="project" value="UniProtKB-SubCell"/>
</dbReference>
<evidence type="ECO:0000256" key="7">
    <source>
        <dbReference type="SAM" id="Phobius"/>
    </source>
</evidence>
<feature type="transmembrane region" description="Helical" evidence="7">
    <location>
        <begin position="203"/>
        <end position="225"/>
    </location>
</feature>
<sequence length="317" mass="34408">MSSAGRSRAIDVLKIAMALFVVGIHANPLLGLFEGASLYTGDGIYRMAVPVFLVINGYYFLPVAQTGRAWGYVRRIVWLFVIWSLLYLPLSWKDYTVQSPGGLVVLVLNGYWHLWYLSSLALAAALAALIHAWPSRVLAGVTLVTFLGGIAMSAAIAWQIIPVYGPVIGSGDFLHRNGLLLSLPFFLIGYLMRRHDLPDRFSFGTSALLAALGVAALPLESLIWHEIAPQGVAHDNMFATLLAAPMAVIVALKIPGAAQSRNLGLYANGIFFTHVAICGPLFRFTHLPRPVIYALTVAGAVSLTWALIRSGLSRRLL</sequence>
<dbReference type="Pfam" id="PF01757">
    <property type="entry name" value="Acyl_transf_3"/>
    <property type="match status" value="1"/>
</dbReference>
<feature type="transmembrane region" description="Helical" evidence="7">
    <location>
        <begin position="112"/>
        <end position="130"/>
    </location>
</feature>
<comment type="similarity">
    <text evidence="2">Belongs to the acyltransferase 3 family.</text>
</comment>
<evidence type="ECO:0000259" key="8">
    <source>
        <dbReference type="Pfam" id="PF01757"/>
    </source>
</evidence>
<name>A0A1H8C3G4_9RHOB</name>
<accession>A0A1H8C3G4</accession>
<feature type="transmembrane region" description="Helical" evidence="7">
    <location>
        <begin position="137"/>
        <end position="161"/>
    </location>
</feature>
<feature type="transmembrane region" description="Helical" evidence="7">
    <location>
        <begin position="290"/>
        <end position="308"/>
    </location>
</feature>
<keyword evidence="5 7" id="KW-1133">Transmembrane helix</keyword>
<keyword evidence="9" id="KW-0808">Transferase</keyword>
<dbReference type="STRING" id="933059.SAMN04488103_102347"/>
<feature type="transmembrane region" description="Helical" evidence="7">
    <location>
        <begin position="76"/>
        <end position="92"/>
    </location>
</feature>
<feature type="transmembrane region" description="Helical" evidence="7">
    <location>
        <begin position="12"/>
        <end position="32"/>
    </location>
</feature>
<keyword evidence="6 7" id="KW-0472">Membrane</keyword>
<dbReference type="RefSeq" id="WP_091298169.1">
    <property type="nucleotide sequence ID" value="NZ_FOCE01000002.1"/>
</dbReference>
<keyword evidence="10" id="KW-1185">Reference proteome</keyword>
<organism evidence="9 10">
    <name type="scientific">Gemmobacter aquatilis</name>
    <dbReference type="NCBI Taxonomy" id="933059"/>
    <lineage>
        <taxon>Bacteria</taxon>
        <taxon>Pseudomonadati</taxon>
        <taxon>Pseudomonadota</taxon>
        <taxon>Alphaproteobacteria</taxon>
        <taxon>Rhodobacterales</taxon>
        <taxon>Paracoccaceae</taxon>
        <taxon>Gemmobacter</taxon>
    </lineage>
</organism>
<proteinExistence type="inferred from homology"/>
<evidence type="ECO:0000256" key="1">
    <source>
        <dbReference type="ARBA" id="ARBA00004651"/>
    </source>
</evidence>
<dbReference type="Proteomes" id="UP000198761">
    <property type="component" value="Unassembled WGS sequence"/>
</dbReference>
<feature type="transmembrane region" description="Helical" evidence="7">
    <location>
        <begin position="237"/>
        <end position="256"/>
    </location>
</feature>
<keyword evidence="9" id="KW-0012">Acyltransferase</keyword>
<feature type="transmembrane region" description="Helical" evidence="7">
    <location>
        <begin position="44"/>
        <end position="64"/>
    </location>
</feature>
<dbReference type="PANTHER" id="PTHR40074:SF2">
    <property type="entry name" value="O-ACETYLTRANSFERASE WECH"/>
    <property type="match status" value="1"/>
</dbReference>
<dbReference type="OrthoDB" id="265992at2"/>
<dbReference type="GO" id="GO:0009246">
    <property type="term" value="P:enterobacterial common antigen biosynthetic process"/>
    <property type="evidence" value="ECO:0007669"/>
    <property type="project" value="TreeGrafter"/>
</dbReference>
<comment type="subcellular location">
    <subcellularLocation>
        <location evidence="1">Cell membrane</location>
        <topology evidence="1">Multi-pass membrane protein</topology>
    </subcellularLocation>
</comment>
<reference evidence="9 10" key="1">
    <citation type="submission" date="2016-10" db="EMBL/GenBank/DDBJ databases">
        <authorList>
            <person name="de Groot N.N."/>
        </authorList>
    </citation>
    <scope>NUCLEOTIDE SEQUENCE [LARGE SCALE GENOMIC DNA]</scope>
    <source>
        <strain evidence="9 10">DSM 3857</strain>
    </source>
</reference>
<gene>
    <name evidence="9" type="ORF">SAMN04488103_102347</name>
</gene>
<dbReference type="GO" id="GO:0016413">
    <property type="term" value="F:O-acetyltransferase activity"/>
    <property type="evidence" value="ECO:0007669"/>
    <property type="project" value="TreeGrafter"/>
</dbReference>
<dbReference type="InterPro" id="IPR002656">
    <property type="entry name" value="Acyl_transf_3_dom"/>
</dbReference>
<dbReference type="PANTHER" id="PTHR40074">
    <property type="entry name" value="O-ACETYLTRANSFERASE WECH"/>
    <property type="match status" value="1"/>
</dbReference>
<keyword evidence="3" id="KW-1003">Cell membrane</keyword>
<feature type="transmembrane region" description="Helical" evidence="7">
    <location>
        <begin position="263"/>
        <end position="284"/>
    </location>
</feature>
<feature type="domain" description="Acyltransferase 3" evidence="8">
    <location>
        <begin position="9"/>
        <end position="308"/>
    </location>
</feature>
<evidence type="ECO:0000256" key="4">
    <source>
        <dbReference type="ARBA" id="ARBA00022692"/>
    </source>
</evidence>
<evidence type="ECO:0000256" key="5">
    <source>
        <dbReference type="ARBA" id="ARBA00022989"/>
    </source>
</evidence>
<dbReference type="AlphaFoldDB" id="A0A1H8C3G4"/>
<protein>
    <submittedName>
        <fullName evidence="9">Surface polysaccharide O-acyltransferase, integral membrane enzyme</fullName>
    </submittedName>
</protein>
<evidence type="ECO:0000256" key="3">
    <source>
        <dbReference type="ARBA" id="ARBA00022475"/>
    </source>
</evidence>
<feature type="transmembrane region" description="Helical" evidence="7">
    <location>
        <begin position="173"/>
        <end position="191"/>
    </location>
</feature>
<dbReference type="EMBL" id="FOCE01000002">
    <property type="protein sequence ID" value="SEM88617.1"/>
    <property type="molecule type" value="Genomic_DNA"/>
</dbReference>
<keyword evidence="4 7" id="KW-0812">Transmembrane</keyword>
<evidence type="ECO:0000256" key="6">
    <source>
        <dbReference type="ARBA" id="ARBA00023136"/>
    </source>
</evidence>
<evidence type="ECO:0000256" key="2">
    <source>
        <dbReference type="ARBA" id="ARBA00007400"/>
    </source>
</evidence>
<evidence type="ECO:0000313" key="9">
    <source>
        <dbReference type="EMBL" id="SEM88617.1"/>
    </source>
</evidence>